<name>A0A1H3HX28_9RHOB</name>
<dbReference type="OrthoDB" id="9803141at2"/>
<dbReference type="SFLD" id="SFLDG01129">
    <property type="entry name" value="C1.5:_HAD__Beta-PGM__Phosphata"/>
    <property type="match status" value="1"/>
</dbReference>
<accession>A0A1H3HX28</accession>
<proteinExistence type="predicted"/>
<evidence type="ECO:0000313" key="2">
    <source>
        <dbReference type="Proteomes" id="UP000199026"/>
    </source>
</evidence>
<sequence>MTRKLFSKIDTWVFDLDQTLYPVEMGLFDQIEIKMTNFIVRTLKVSQTEANDLRAKYWGKYGTTLAGLMKHHAVEPEPYLREVHDISFVSLEADPLLRDRIANLPGRKIVYTNGSKPYAEKVLQARGLNALFDDIFGIEHADYAPKPNIEAYRIVFRKAGLVPEKSAMFEDDCRNLKVPHSLGMRTVHVAPTSSPAPHIMHHTDDISAFLAKLS</sequence>
<dbReference type="GeneID" id="78123511"/>
<keyword evidence="1" id="KW-0378">Hydrolase</keyword>
<evidence type="ECO:0000313" key="1">
    <source>
        <dbReference type="EMBL" id="SDY20017.1"/>
    </source>
</evidence>
<dbReference type="InterPro" id="IPR006439">
    <property type="entry name" value="HAD-SF_hydro_IA"/>
</dbReference>
<dbReference type="GO" id="GO:0016787">
    <property type="term" value="F:hydrolase activity"/>
    <property type="evidence" value="ECO:0007669"/>
    <property type="project" value="UniProtKB-KW"/>
</dbReference>
<dbReference type="AlphaFoldDB" id="A0A1H3HX28"/>
<dbReference type="NCBIfam" id="TIGR01509">
    <property type="entry name" value="HAD-SF-IA-v3"/>
    <property type="match status" value="1"/>
</dbReference>
<keyword evidence="2" id="KW-1185">Reference proteome</keyword>
<dbReference type="InterPro" id="IPR036412">
    <property type="entry name" value="HAD-like_sf"/>
</dbReference>
<dbReference type="Pfam" id="PF00702">
    <property type="entry name" value="Hydrolase"/>
    <property type="match status" value="1"/>
</dbReference>
<dbReference type="InterPro" id="IPR010237">
    <property type="entry name" value="Pyr-5-nucltdase"/>
</dbReference>
<dbReference type="RefSeq" id="WP_089887893.1">
    <property type="nucleotide sequence ID" value="NZ_CANMFH010000003.1"/>
</dbReference>
<dbReference type="PANTHER" id="PTHR12725:SF117">
    <property type="entry name" value="HALOACID DEHALOGENASE-LIKE HYDROLASE"/>
    <property type="match status" value="1"/>
</dbReference>
<dbReference type="SFLD" id="SFLDS00003">
    <property type="entry name" value="Haloacid_Dehalogenase"/>
    <property type="match status" value="1"/>
</dbReference>
<dbReference type="Gene3D" id="3.40.50.1000">
    <property type="entry name" value="HAD superfamily/HAD-like"/>
    <property type="match status" value="1"/>
</dbReference>
<dbReference type="Gene3D" id="1.10.150.450">
    <property type="match status" value="1"/>
</dbReference>
<dbReference type="EMBL" id="FNPR01000001">
    <property type="protein sequence ID" value="SDY20017.1"/>
    <property type="molecule type" value="Genomic_DNA"/>
</dbReference>
<dbReference type="InterPro" id="IPR023214">
    <property type="entry name" value="HAD_sf"/>
</dbReference>
<protein>
    <submittedName>
        <fullName evidence="1">Putative hydrolase of the HAD superfamily</fullName>
    </submittedName>
</protein>
<dbReference type="SFLD" id="SFLDG01132">
    <property type="entry name" value="C1.5.3:_5'-Nucleotidase_Like"/>
    <property type="match status" value="1"/>
</dbReference>
<reference evidence="1 2" key="1">
    <citation type="submission" date="2016-10" db="EMBL/GenBank/DDBJ databases">
        <authorList>
            <person name="de Groot N.N."/>
        </authorList>
    </citation>
    <scope>NUCLEOTIDE SEQUENCE [LARGE SCALE GENOMIC DNA]</scope>
    <source>
        <strain evidence="1 2">DSM 24677</strain>
    </source>
</reference>
<dbReference type="Proteomes" id="UP000199026">
    <property type="component" value="Unassembled WGS sequence"/>
</dbReference>
<dbReference type="PANTHER" id="PTHR12725">
    <property type="entry name" value="HALOACID DEHALOGENASE-LIKE HYDROLASE"/>
    <property type="match status" value="1"/>
</dbReference>
<gene>
    <name evidence="1" type="ORF">SAMN05444486_101715</name>
</gene>
<organism evidence="1 2">
    <name type="scientific">Lentibacter algarum</name>
    <dbReference type="NCBI Taxonomy" id="576131"/>
    <lineage>
        <taxon>Bacteria</taxon>
        <taxon>Pseudomonadati</taxon>
        <taxon>Pseudomonadota</taxon>
        <taxon>Alphaproteobacteria</taxon>
        <taxon>Rhodobacterales</taxon>
        <taxon>Roseobacteraceae</taxon>
        <taxon>Lentibacter</taxon>
    </lineage>
</organism>
<dbReference type="SUPFAM" id="SSF56784">
    <property type="entry name" value="HAD-like"/>
    <property type="match status" value="1"/>
</dbReference>
<dbReference type="NCBIfam" id="TIGR01993">
    <property type="entry name" value="Pyr-5-nucltdase"/>
    <property type="match status" value="1"/>
</dbReference>
<dbReference type="STRING" id="576131.SAMN05444486_101715"/>